<comment type="caution">
    <text evidence="4">The sequence shown here is derived from an EMBL/GenBank/DDBJ whole genome shotgun (WGS) entry which is preliminary data.</text>
</comment>
<evidence type="ECO:0000313" key="4">
    <source>
        <dbReference type="EMBL" id="CAI9967989.1"/>
    </source>
</evidence>
<dbReference type="InterPro" id="IPR013766">
    <property type="entry name" value="Thioredoxin_domain"/>
</dbReference>
<keyword evidence="4" id="KW-0413">Isomerase</keyword>
<dbReference type="GO" id="GO:0006457">
    <property type="term" value="P:protein folding"/>
    <property type="evidence" value="ECO:0007669"/>
    <property type="project" value="TreeGrafter"/>
</dbReference>
<reference evidence="5 6" key="2">
    <citation type="submission" date="2024-07" db="EMBL/GenBank/DDBJ databases">
        <authorList>
            <person name="Akdeniz Z."/>
        </authorList>
    </citation>
    <scope>NUCLEOTIDE SEQUENCE [LARGE SCALE GENOMIC DNA]</scope>
</reference>
<organism evidence="4">
    <name type="scientific">Hexamita inflata</name>
    <dbReference type="NCBI Taxonomy" id="28002"/>
    <lineage>
        <taxon>Eukaryota</taxon>
        <taxon>Metamonada</taxon>
        <taxon>Diplomonadida</taxon>
        <taxon>Hexamitidae</taxon>
        <taxon>Hexamitinae</taxon>
        <taxon>Hexamita</taxon>
    </lineage>
</organism>
<evidence type="ECO:0000313" key="5">
    <source>
        <dbReference type="EMBL" id="CAL6001677.1"/>
    </source>
</evidence>
<gene>
    <name evidence="5" type="ORF">HINF_LOCUS17552</name>
    <name evidence="4" type="ORF">HINF_LOCUS55634</name>
</gene>
<dbReference type="Pfam" id="PF00085">
    <property type="entry name" value="Thioredoxin"/>
    <property type="match status" value="1"/>
</dbReference>
<comment type="similarity">
    <text evidence="1">Belongs to the protein disulfide isomerase family.</text>
</comment>
<reference evidence="4" key="1">
    <citation type="submission" date="2023-06" db="EMBL/GenBank/DDBJ databases">
        <authorList>
            <person name="Kurt Z."/>
        </authorList>
    </citation>
    <scope>NUCLEOTIDE SEQUENCE</scope>
</reference>
<protein>
    <submittedName>
        <fullName evidence="4">Protein disulfide isomerase PDI3</fullName>
    </submittedName>
    <submittedName>
        <fullName evidence="5">Protein_disulfide isomerase PDI3</fullName>
    </submittedName>
</protein>
<dbReference type="GO" id="GO:0003756">
    <property type="term" value="F:protein disulfide isomerase activity"/>
    <property type="evidence" value="ECO:0007669"/>
    <property type="project" value="TreeGrafter"/>
</dbReference>
<dbReference type="Gene3D" id="3.40.30.10">
    <property type="entry name" value="Glutaredoxin"/>
    <property type="match status" value="1"/>
</dbReference>
<dbReference type="EMBL" id="CAXDID020000044">
    <property type="protein sequence ID" value="CAL6001677.1"/>
    <property type="molecule type" value="Genomic_DNA"/>
</dbReference>
<evidence type="ECO:0000313" key="6">
    <source>
        <dbReference type="Proteomes" id="UP001642409"/>
    </source>
</evidence>
<dbReference type="PANTHER" id="PTHR45672">
    <property type="entry name" value="PROTEIN DISULFIDE-ISOMERASE C17H9.14C-RELATED"/>
    <property type="match status" value="1"/>
</dbReference>
<keyword evidence="2" id="KW-0732">Signal</keyword>
<dbReference type="Proteomes" id="UP001642409">
    <property type="component" value="Unassembled WGS sequence"/>
</dbReference>
<keyword evidence="6" id="KW-1185">Reference proteome</keyword>
<dbReference type="PRINTS" id="PR00421">
    <property type="entry name" value="THIOREDOXIN"/>
</dbReference>
<proteinExistence type="inferred from homology"/>
<dbReference type="AlphaFoldDB" id="A0AA86UU34"/>
<dbReference type="SUPFAM" id="SSF52833">
    <property type="entry name" value="Thioredoxin-like"/>
    <property type="match status" value="1"/>
</dbReference>
<dbReference type="EMBL" id="CATOUU010001031">
    <property type="protein sequence ID" value="CAI9967989.1"/>
    <property type="molecule type" value="Genomic_DNA"/>
</dbReference>
<dbReference type="PANTHER" id="PTHR45672:SF3">
    <property type="entry name" value="THIOREDOXIN DOMAIN-CONTAINING PROTEIN 5"/>
    <property type="match status" value="1"/>
</dbReference>
<name>A0AA86UU34_9EUKA</name>
<accession>A0AA86UU34</accession>
<evidence type="ECO:0000256" key="2">
    <source>
        <dbReference type="ARBA" id="ARBA00022729"/>
    </source>
</evidence>
<dbReference type="PROSITE" id="PS51352">
    <property type="entry name" value="THIOREDOXIN_2"/>
    <property type="match status" value="1"/>
</dbReference>
<evidence type="ECO:0000259" key="3">
    <source>
        <dbReference type="PROSITE" id="PS51352"/>
    </source>
</evidence>
<sequence length="120" mass="13825">MIALIQTSIQIHNVLHIDDISHNFQGSIKQGYTLVAFQVPWCGHCKKLYPILVDISQIPEFKQKVRIFEVNCVVSGEICYQEGIDSYPTLMLYKDGLLVNEYTGLRDKQKILNWLAKQLN</sequence>
<dbReference type="InterPro" id="IPR036249">
    <property type="entry name" value="Thioredoxin-like_sf"/>
</dbReference>
<dbReference type="InterPro" id="IPR051063">
    <property type="entry name" value="PDI"/>
</dbReference>
<evidence type="ECO:0000256" key="1">
    <source>
        <dbReference type="ARBA" id="ARBA00006347"/>
    </source>
</evidence>
<dbReference type="CDD" id="cd02961">
    <property type="entry name" value="PDI_a_family"/>
    <property type="match status" value="1"/>
</dbReference>
<dbReference type="GO" id="GO:0005783">
    <property type="term" value="C:endoplasmic reticulum"/>
    <property type="evidence" value="ECO:0007669"/>
    <property type="project" value="TreeGrafter"/>
</dbReference>
<feature type="domain" description="Thioredoxin" evidence="3">
    <location>
        <begin position="1"/>
        <end position="120"/>
    </location>
</feature>